<dbReference type="Pfam" id="PF15678">
    <property type="entry name" value="SPICE"/>
    <property type="match status" value="1"/>
</dbReference>
<evidence type="ECO:0000256" key="5">
    <source>
        <dbReference type="ARBA" id="ARBA00022618"/>
    </source>
</evidence>
<dbReference type="PANTHER" id="PTHR31167:SF3">
    <property type="entry name" value="SPINDLE AND CENTRIOLE-ASSOCIATED PROTEIN 1"/>
    <property type="match status" value="1"/>
</dbReference>
<accession>A0A7I8W996</accession>
<proteinExistence type="predicted"/>
<dbReference type="PANTHER" id="PTHR31167">
    <property type="entry name" value="SPINDLE AND CENTRIOLE ASSOCIATED PROTEIN 1 SPICE1"/>
    <property type="match status" value="1"/>
</dbReference>
<feature type="coiled-coil region" evidence="11">
    <location>
        <begin position="269"/>
        <end position="303"/>
    </location>
</feature>
<reference evidence="13 14" key="1">
    <citation type="submission" date="2020-08" db="EMBL/GenBank/DDBJ databases">
        <authorList>
            <person name="Hejnol A."/>
        </authorList>
    </citation>
    <scope>NUCLEOTIDE SEQUENCE [LARGE SCALE GENOMIC DNA]</scope>
</reference>
<dbReference type="Proteomes" id="UP000549394">
    <property type="component" value="Unassembled WGS sequence"/>
</dbReference>
<evidence type="ECO:0000256" key="11">
    <source>
        <dbReference type="SAM" id="Coils"/>
    </source>
</evidence>
<evidence type="ECO:0000256" key="6">
    <source>
        <dbReference type="ARBA" id="ARBA00022776"/>
    </source>
</evidence>
<evidence type="ECO:0000313" key="13">
    <source>
        <dbReference type="EMBL" id="CAD5124712.1"/>
    </source>
</evidence>
<dbReference type="GO" id="GO:0005819">
    <property type="term" value="C:spindle"/>
    <property type="evidence" value="ECO:0007669"/>
    <property type="project" value="UniProtKB-SubCell"/>
</dbReference>
<keyword evidence="5" id="KW-0132">Cell division</keyword>
<gene>
    <name evidence="13" type="ORF">DGYR_LOCUS12210</name>
</gene>
<keyword evidence="8" id="KW-0206">Cytoskeleton</keyword>
<evidence type="ECO:0000256" key="9">
    <source>
        <dbReference type="ARBA" id="ARBA00023306"/>
    </source>
</evidence>
<evidence type="ECO:0000256" key="12">
    <source>
        <dbReference type="SAM" id="MobiDB-lite"/>
    </source>
</evidence>
<dbReference type="GO" id="GO:0051301">
    <property type="term" value="P:cell division"/>
    <property type="evidence" value="ECO:0007669"/>
    <property type="project" value="UniProtKB-KW"/>
</dbReference>
<dbReference type="OrthoDB" id="6361178at2759"/>
<evidence type="ECO:0000256" key="3">
    <source>
        <dbReference type="ARBA" id="ARBA00018313"/>
    </source>
</evidence>
<feature type="region of interest" description="Disordered" evidence="12">
    <location>
        <begin position="475"/>
        <end position="498"/>
    </location>
</feature>
<evidence type="ECO:0000256" key="4">
    <source>
        <dbReference type="ARBA" id="ARBA00022490"/>
    </source>
</evidence>
<protein>
    <recommendedName>
        <fullName evidence="3">Spindle and centriole-associated protein 1</fullName>
    </recommendedName>
    <alternativeName>
        <fullName evidence="10">Coiled-coil domain-containing protein 52</fullName>
    </alternativeName>
</protein>
<keyword evidence="6" id="KW-0498">Mitosis</keyword>
<dbReference type="GO" id="GO:0090307">
    <property type="term" value="P:mitotic spindle assembly"/>
    <property type="evidence" value="ECO:0007669"/>
    <property type="project" value="InterPro"/>
</dbReference>
<dbReference type="GO" id="GO:0046599">
    <property type="term" value="P:regulation of centriole replication"/>
    <property type="evidence" value="ECO:0007669"/>
    <property type="project" value="TreeGrafter"/>
</dbReference>
<evidence type="ECO:0000256" key="8">
    <source>
        <dbReference type="ARBA" id="ARBA00023212"/>
    </source>
</evidence>
<dbReference type="GO" id="GO:0051310">
    <property type="term" value="P:metaphase chromosome alignment"/>
    <property type="evidence" value="ECO:0007669"/>
    <property type="project" value="TreeGrafter"/>
</dbReference>
<evidence type="ECO:0000313" key="14">
    <source>
        <dbReference type="Proteomes" id="UP000549394"/>
    </source>
</evidence>
<keyword evidence="9" id="KW-0131">Cell cycle</keyword>
<organism evidence="13 14">
    <name type="scientific">Dimorphilus gyrociliatus</name>
    <dbReference type="NCBI Taxonomy" id="2664684"/>
    <lineage>
        <taxon>Eukaryota</taxon>
        <taxon>Metazoa</taxon>
        <taxon>Spiralia</taxon>
        <taxon>Lophotrochozoa</taxon>
        <taxon>Annelida</taxon>
        <taxon>Polychaeta</taxon>
        <taxon>Polychaeta incertae sedis</taxon>
        <taxon>Dinophilidae</taxon>
        <taxon>Dimorphilus</taxon>
    </lineage>
</organism>
<keyword evidence="4" id="KW-0963">Cytoplasm</keyword>
<dbReference type="GO" id="GO:0005813">
    <property type="term" value="C:centrosome"/>
    <property type="evidence" value="ECO:0007669"/>
    <property type="project" value="TreeGrafter"/>
</dbReference>
<evidence type="ECO:0000256" key="10">
    <source>
        <dbReference type="ARBA" id="ARBA00030722"/>
    </source>
</evidence>
<dbReference type="GO" id="GO:0005814">
    <property type="term" value="C:centriole"/>
    <property type="evidence" value="ECO:0007669"/>
    <property type="project" value="UniProtKB-SubCell"/>
</dbReference>
<dbReference type="AlphaFoldDB" id="A0A7I8W996"/>
<evidence type="ECO:0000256" key="2">
    <source>
        <dbReference type="ARBA" id="ARBA00004186"/>
    </source>
</evidence>
<dbReference type="InterPro" id="IPR031387">
    <property type="entry name" value="SPICE1"/>
</dbReference>
<evidence type="ECO:0000256" key="1">
    <source>
        <dbReference type="ARBA" id="ARBA00004114"/>
    </source>
</evidence>
<comment type="caution">
    <text evidence="13">The sequence shown here is derived from an EMBL/GenBank/DDBJ whole genome shotgun (WGS) entry which is preliminary data.</text>
</comment>
<keyword evidence="7 11" id="KW-0175">Coiled coil</keyword>
<name>A0A7I8W996_9ANNE</name>
<evidence type="ECO:0000256" key="7">
    <source>
        <dbReference type="ARBA" id="ARBA00023054"/>
    </source>
</evidence>
<comment type="subcellular location">
    <subcellularLocation>
        <location evidence="1">Cytoplasm</location>
        <location evidence="1">Cytoskeleton</location>
        <location evidence="1">Microtubule organizing center</location>
        <location evidence="1">Centrosome</location>
        <location evidence="1">Centriole</location>
    </subcellularLocation>
    <subcellularLocation>
        <location evidence="2">Cytoplasm</location>
        <location evidence="2">Cytoskeleton</location>
        <location evidence="2">Spindle</location>
    </subcellularLocation>
</comment>
<dbReference type="EMBL" id="CAJFCJ010000022">
    <property type="protein sequence ID" value="CAD5124712.1"/>
    <property type="molecule type" value="Genomic_DNA"/>
</dbReference>
<sequence>MFVQRKTKLKPKSKKKLKPEWDSTINDLNVYKASTDDIIRRKESHKSKNAESAKFDLLSLRLRELNEQKNSKKEQDKSKKSAIHKVYLDNSQLSETLAECDKTLAVVKDMFGDDPKKFFGIPSVTVAPKRILKNDQSLLPDGTEVVELSKLDALSDSIMSKNSLDRLNDNVSNDLEQYKHILNENRAKADMASEDWETSFSSLNRSTLINTVNDTAVVESSVKSEGREDTREEIKETAENASCTCECHKNSKEEILMLVDAVTKLAQCARESEKRAAVEALKREELESKVERLNCLVNVLAADMVANENRVKIALKTFQTKNSEHSSERGGYSEKGEENVREMKTLERREEEREEEAIHSERNRRMIESQNIQRGNPLGKSYNNKTITAIIIIMHILCIVLHLMDSYDQLKTTISSTSHLDGDKSIESVAIIPDEVDASHEYIQKQLEELNRKHLEAKLKLDGLLQGYIEVKGENGQNSPPVSPILPGSPSSLRVNGR</sequence>
<keyword evidence="14" id="KW-1185">Reference proteome</keyword>
<feature type="compositionally biased region" description="Polar residues" evidence="12">
    <location>
        <begin position="489"/>
        <end position="498"/>
    </location>
</feature>